<dbReference type="Pfam" id="PF00330">
    <property type="entry name" value="Aconitase"/>
    <property type="match status" value="1"/>
</dbReference>
<accession>A0A538SGH2</accession>
<gene>
    <name evidence="5" type="ORF">E6K73_07755</name>
</gene>
<keyword evidence="1" id="KW-0479">Metal-binding</keyword>
<evidence type="ECO:0000256" key="3">
    <source>
        <dbReference type="ARBA" id="ARBA00023014"/>
    </source>
</evidence>
<dbReference type="InterPro" id="IPR015931">
    <property type="entry name" value="Acnase/IPM_dHydase_lsu_aba_1/3"/>
</dbReference>
<dbReference type="InterPro" id="IPR036008">
    <property type="entry name" value="Aconitase_4Fe-4S_dom"/>
</dbReference>
<feature type="domain" description="Aconitase/3-isopropylmalate dehydratase large subunit alpha/beta/alpha" evidence="4">
    <location>
        <begin position="126"/>
        <end position="279"/>
    </location>
</feature>
<keyword evidence="3" id="KW-0411">Iron-sulfur</keyword>
<dbReference type="SUPFAM" id="SSF53732">
    <property type="entry name" value="Aconitase iron-sulfur domain"/>
    <property type="match status" value="1"/>
</dbReference>
<dbReference type="PANTHER" id="PTHR43160:SF3">
    <property type="entry name" value="ACONITATE HYDRATASE, MITOCHONDRIAL"/>
    <property type="match status" value="1"/>
</dbReference>
<dbReference type="GO" id="GO:0005829">
    <property type="term" value="C:cytosol"/>
    <property type="evidence" value="ECO:0007669"/>
    <property type="project" value="TreeGrafter"/>
</dbReference>
<proteinExistence type="predicted"/>
<protein>
    <recommendedName>
        <fullName evidence="4">Aconitase/3-isopropylmalate dehydratase large subunit alpha/beta/alpha domain-containing protein</fullName>
    </recommendedName>
</protein>
<dbReference type="EMBL" id="VBOT01000098">
    <property type="protein sequence ID" value="TMQ50474.1"/>
    <property type="molecule type" value="Genomic_DNA"/>
</dbReference>
<dbReference type="GO" id="GO:0051539">
    <property type="term" value="F:4 iron, 4 sulfur cluster binding"/>
    <property type="evidence" value="ECO:0007669"/>
    <property type="project" value="TreeGrafter"/>
</dbReference>
<dbReference type="InterPro" id="IPR001030">
    <property type="entry name" value="Acoase/IPM_deHydtase_lsu_aba"/>
</dbReference>
<evidence type="ECO:0000313" key="5">
    <source>
        <dbReference type="EMBL" id="TMQ50474.1"/>
    </source>
</evidence>
<reference evidence="5 6" key="1">
    <citation type="journal article" date="2019" name="Nat. Microbiol.">
        <title>Mediterranean grassland soil C-N compound turnover is dependent on rainfall and depth, and is mediated by genomically divergent microorganisms.</title>
        <authorList>
            <person name="Diamond S."/>
            <person name="Andeer P.F."/>
            <person name="Li Z."/>
            <person name="Crits-Christoph A."/>
            <person name="Burstein D."/>
            <person name="Anantharaman K."/>
            <person name="Lane K.R."/>
            <person name="Thomas B.C."/>
            <person name="Pan C."/>
            <person name="Northen T.R."/>
            <person name="Banfield J.F."/>
        </authorList>
    </citation>
    <scope>NUCLEOTIDE SEQUENCE [LARGE SCALE GENOMIC DNA]</scope>
    <source>
        <strain evidence="5">WS_3</strain>
    </source>
</reference>
<dbReference type="PANTHER" id="PTHR43160">
    <property type="entry name" value="ACONITATE HYDRATASE B"/>
    <property type="match status" value="1"/>
</dbReference>
<evidence type="ECO:0000313" key="6">
    <source>
        <dbReference type="Proteomes" id="UP000320184"/>
    </source>
</evidence>
<dbReference type="InterPro" id="IPR015928">
    <property type="entry name" value="Aconitase/3IPM_dehydase_swvl"/>
</dbReference>
<sequence length="641" mass="67615">MGMSLARLVLEGHRRAGEPPWTNTRGEETWRVRVDHVVVGAERGALSLAAFHRLSLPRIRAELALASPDRVGGSPASASEQRWFHAARRWGALESRPGAGRCDRIYAERFGSPGKLALFAADEAPSSGALGVLAFSSGALEAASALASAVFELPAPRSVAVRVHGSFASRVSGQDLVLALSPRRASVPFSPAVVELCGPGMPALSMADRFTVAGQAAALRSTAVLLPSDETTRRFLKAQGRETDWKRLEADQDADWDELFEVDLDTLEPRIAPRVEPEAARLARHGAGMPVARVVVGGRASAADWGKLAGMMRGRTVDPATELLVLPGSRQVLDTAERAGWVETLRTAGARVLEGGGWPGAGTRSRGPRAGLCFGVGAEECGEGGFEWYLASPESCAAAALTGRITDPREIDVDPEEAEEPGRYAIDEASVLRPFDPGAELPEPEASSFPPGRPVRGVLRGAVLARLRDHAVTDDIVPWGARMLPHATEISALSEHALEATEPGFAGRALSQRGGLLVAGSGLGAGERGEIAALVLAALGVRGVLARGFDAEFHGHLVHAGILPLRLAHEADLRAIEPGDELEIPGLPEALAPGKPLVVRNLTRGSQYTPQHDLAPRDIAILEAGGLLAFHREAVEAQTPA</sequence>
<dbReference type="InterPro" id="IPR050926">
    <property type="entry name" value="Aconitase/IPM_isomerase"/>
</dbReference>
<dbReference type="GO" id="GO:0006099">
    <property type="term" value="P:tricarboxylic acid cycle"/>
    <property type="evidence" value="ECO:0007669"/>
    <property type="project" value="TreeGrafter"/>
</dbReference>
<evidence type="ECO:0000256" key="2">
    <source>
        <dbReference type="ARBA" id="ARBA00023004"/>
    </source>
</evidence>
<evidence type="ECO:0000259" key="4">
    <source>
        <dbReference type="Pfam" id="PF00330"/>
    </source>
</evidence>
<dbReference type="GO" id="GO:0003994">
    <property type="term" value="F:aconitate hydratase activity"/>
    <property type="evidence" value="ECO:0007669"/>
    <property type="project" value="TreeGrafter"/>
</dbReference>
<organism evidence="5 6">
    <name type="scientific">Eiseniibacteriota bacterium</name>
    <dbReference type="NCBI Taxonomy" id="2212470"/>
    <lineage>
        <taxon>Bacteria</taxon>
        <taxon>Candidatus Eiseniibacteriota</taxon>
    </lineage>
</organism>
<dbReference type="SUPFAM" id="SSF52016">
    <property type="entry name" value="LeuD/IlvD-like"/>
    <property type="match status" value="1"/>
</dbReference>
<keyword evidence="2" id="KW-0408">Iron</keyword>
<dbReference type="Gene3D" id="3.20.19.10">
    <property type="entry name" value="Aconitase, domain 4"/>
    <property type="match status" value="1"/>
</dbReference>
<dbReference type="GO" id="GO:0046872">
    <property type="term" value="F:metal ion binding"/>
    <property type="evidence" value="ECO:0007669"/>
    <property type="project" value="UniProtKB-KW"/>
</dbReference>
<evidence type="ECO:0000256" key="1">
    <source>
        <dbReference type="ARBA" id="ARBA00022723"/>
    </source>
</evidence>
<name>A0A538SGH2_UNCEI</name>
<dbReference type="AlphaFoldDB" id="A0A538SGH2"/>
<dbReference type="Proteomes" id="UP000320184">
    <property type="component" value="Unassembled WGS sequence"/>
</dbReference>
<comment type="caution">
    <text evidence="5">The sequence shown here is derived from an EMBL/GenBank/DDBJ whole genome shotgun (WGS) entry which is preliminary data.</text>
</comment>
<dbReference type="Gene3D" id="3.30.499.10">
    <property type="entry name" value="Aconitase, domain 3"/>
    <property type="match status" value="2"/>
</dbReference>